<evidence type="ECO:0000313" key="3">
    <source>
        <dbReference type="Proteomes" id="UP000011761"/>
    </source>
</evidence>
<feature type="compositionally biased region" description="Polar residues" evidence="1">
    <location>
        <begin position="200"/>
        <end position="212"/>
    </location>
</feature>
<gene>
    <name evidence="2" type="ORF">BAUCODRAFT_148622</name>
</gene>
<dbReference type="Proteomes" id="UP000011761">
    <property type="component" value="Unassembled WGS sequence"/>
</dbReference>
<dbReference type="OrthoDB" id="407617at2759"/>
<feature type="compositionally biased region" description="Low complexity" evidence="1">
    <location>
        <begin position="60"/>
        <end position="78"/>
    </location>
</feature>
<dbReference type="AlphaFoldDB" id="M2MW09"/>
<dbReference type="eggNOG" id="ENOG502TACQ">
    <property type="taxonomic scope" value="Eukaryota"/>
</dbReference>
<evidence type="ECO:0000256" key="1">
    <source>
        <dbReference type="SAM" id="MobiDB-lite"/>
    </source>
</evidence>
<proteinExistence type="predicted"/>
<dbReference type="GeneID" id="19108872"/>
<evidence type="ECO:0000313" key="2">
    <source>
        <dbReference type="EMBL" id="EMC95743.1"/>
    </source>
</evidence>
<name>M2MW09_BAUPA</name>
<dbReference type="RefSeq" id="XP_007677137.1">
    <property type="nucleotide sequence ID" value="XM_007678947.1"/>
</dbReference>
<feature type="compositionally biased region" description="Polar residues" evidence="1">
    <location>
        <begin position="151"/>
        <end position="165"/>
    </location>
</feature>
<organism evidence="2 3">
    <name type="scientific">Baudoinia panamericana (strain UAMH 10762)</name>
    <name type="common">Angels' share fungus</name>
    <name type="synonym">Baudoinia compniacensis (strain UAMH 10762)</name>
    <dbReference type="NCBI Taxonomy" id="717646"/>
    <lineage>
        <taxon>Eukaryota</taxon>
        <taxon>Fungi</taxon>
        <taxon>Dikarya</taxon>
        <taxon>Ascomycota</taxon>
        <taxon>Pezizomycotina</taxon>
        <taxon>Dothideomycetes</taxon>
        <taxon>Dothideomycetidae</taxon>
        <taxon>Mycosphaerellales</taxon>
        <taxon>Teratosphaeriaceae</taxon>
        <taxon>Baudoinia</taxon>
    </lineage>
</organism>
<feature type="region of interest" description="Disordered" evidence="1">
    <location>
        <begin position="119"/>
        <end position="166"/>
    </location>
</feature>
<feature type="region of interest" description="Disordered" evidence="1">
    <location>
        <begin position="190"/>
        <end position="217"/>
    </location>
</feature>
<reference evidence="2 3" key="1">
    <citation type="journal article" date="2012" name="PLoS Pathog.">
        <title>Diverse lifestyles and strategies of plant pathogenesis encoded in the genomes of eighteen Dothideomycetes fungi.</title>
        <authorList>
            <person name="Ohm R.A."/>
            <person name="Feau N."/>
            <person name="Henrissat B."/>
            <person name="Schoch C.L."/>
            <person name="Horwitz B.A."/>
            <person name="Barry K.W."/>
            <person name="Condon B.J."/>
            <person name="Copeland A.C."/>
            <person name="Dhillon B."/>
            <person name="Glaser F."/>
            <person name="Hesse C.N."/>
            <person name="Kosti I."/>
            <person name="LaButti K."/>
            <person name="Lindquist E.A."/>
            <person name="Lucas S."/>
            <person name="Salamov A.A."/>
            <person name="Bradshaw R.E."/>
            <person name="Ciuffetti L."/>
            <person name="Hamelin R.C."/>
            <person name="Kema G.H.J."/>
            <person name="Lawrence C."/>
            <person name="Scott J.A."/>
            <person name="Spatafora J.W."/>
            <person name="Turgeon B.G."/>
            <person name="de Wit P.J.G.M."/>
            <person name="Zhong S."/>
            <person name="Goodwin S.B."/>
            <person name="Grigoriev I.V."/>
        </authorList>
    </citation>
    <scope>NUCLEOTIDE SEQUENCE [LARGE SCALE GENOMIC DNA]</scope>
    <source>
        <strain evidence="2 3">UAMH 10762</strain>
    </source>
</reference>
<protein>
    <submittedName>
        <fullName evidence="2">Uncharacterized protein</fullName>
    </submittedName>
</protein>
<dbReference type="HOGENOM" id="CLU_1001104_0_0_1"/>
<dbReference type="EMBL" id="KB445556">
    <property type="protein sequence ID" value="EMC95743.1"/>
    <property type="molecule type" value="Genomic_DNA"/>
</dbReference>
<feature type="region of interest" description="Disordered" evidence="1">
    <location>
        <begin position="1"/>
        <end position="105"/>
    </location>
</feature>
<accession>M2MW09</accession>
<feature type="compositionally biased region" description="Polar residues" evidence="1">
    <location>
        <begin position="34"/>
        <end position="49"/>
    </location>
</feature>
<sequence>MNPQATQHKQDSSSGPALKPEHIKPTTIAEGHASGTTSPDHPNTVSSGSRLPHLKRSDSSETLLTSLSEETVTSEPSLIYPNAPKGTPRESVAGDVPHSQSHELHVSDLSAKLRAMPTFTTGEFTPPTSVKDPQGKAQKTVAFTEPVARDTSGNVYTPTHGTPNARNLPAVVRAQTIKFKADVAEYHAEKARREAANDSRAATPTQTVQSPPSKLFPEHSTWADLAEEDVSKGLQRLFRVARDEHSLGSSKTIEEYYSQRLGKLLKGAEIRFDPKYLQ</sequence>
<feature type="compositionally biased region" description="Low complexity" evidence="1">
    <location>
        <begin position="119"/>
        <end position="128"/>
    </location>
</feature>
<feature type="compositionally biased region" description="Polar residues" evidence="1">
    <location>
        <begin position="1"/>
        <end position="15"/>
    </location>
</feature>
<dbReference type="KEGG" id="bcom:BAUCODRAFT_148622"/>
<keyword evidence="3" id="KW-1185">Reference proteome</keyword>